<dbReference type="AlphaFoldDB" id="A0A7S1GH60"/>
<proteinExistence type="inferred from homology"/>
<evidence type="ECO:0000256" key="5">
    <source>
        <dbReference type="ARBA" id="ARBA00023136"/>
    </source>
</evidence>
<dbReference type="PANTHER" id="PTHR11266">
    <property type="entry name" value="PEROXISOMAL MEMBRANE PROTEIN 2, PXMP2 MPV17"/>
    <property type="match status" value="1"/>
</dbReference>
<dbReference type="Pfam" id="PF04117">
    <property type="entry name" value="Mpv17_PMP22"/>
    <property type="match status" value="1"/>
</dbReference>
<comment type="caution">
    <text evidence="6">Lacks conserved residue(s) required for the propagation of feature annotation.</text>
</comment>
<dbReference type="InterPro" id="IPR007248">
    <property type="entry name" value="Mpv17_PMP22"/>
</dbReference>
<protein>
    <submittedName>
        <fullName evidence="7">Uncharacterized protein</fullName>
    </submittedName>
</protein>
<organism evidence="7">
    <name type="scientific">Picochlorum oklahomense</name>
    <dbReference type="NCBI Taxonomy" id="249345"/>
    <lineage>
        <taxon>Eukaryota</taxon>
        <taxon>Viridiplantae</taxon>
        <taxon>Chlorophyta</taxon>
        <taxon>core chlorophytes</taxon>
        <taxon>Trebouxiophyceae</taxon>
        <taxon>Trebouxiophyceae incertae sedis</taxon>
        <taxon>Picochlorum</taxon>
    </lineage>
</organism>
<evidence type="ECO:0000256" key="2">
    <source>
        <dbReference type="ARBA" id="ARBA00006824"/>
    </source>
</evidence>
<dbReference type="GO" id="GO:0005737">
    <property type="term" value="C:cytoplasm"/>
    <property type="evidence" value="ECO:0007669"/>
    <property type="project" value="TreeGrafter"/>
</dbReference>
<comment type="subcellular location">
    <subcellularLocation>
        <location evidence="1">Membrane</location>
        <topology evidence="1">Multi-pass membrane protein</topology>
    </subcellularLocation>
</comment>
<keyword evidence="5 6" id="KW-0472">Membrane</keyword>
<reference evidence="7" key="1">
    <citation type="submission" date="2021-01" db="EMBL/GenBank/DDBJ databases">
        <authorList>
            <person name="Corre E."/>
            <person name="Pelletier E."/>
            <person name="Niang G."/>
            <person name="Scheremetjew M."/>
            <person name="Finn R."/>
            <person name="Kale V."/>
            <person name="Holt S."/>
            <person name="Cochrane G."/>
            <person name="Meng A."/>
            <person name="Brown T."/>
            <person name="Cohen L."/>
        </authorList>
    </citation>
    <scope>NUCLEOTIDE SEQUENCE</scope>
    <source>
        <strain evidence="7">CCMP2329</strain>
    </source>
</reference>
<keyword evidence="4 6" id="KW-1133">Transmembrane helix</keyword>
<dbReference type="PANTHER" id="PTHR11266:SF21">
    <property type="entry name" value="ACT DOMAIN-CONTAINING PROTEIN"/>
    <property type="match status" value="1"/>
</dbReference>
<dbReference type="GO" id="GO:0016020">
    <property type="term" value="C:membrane"/>
    <property type="evidence" value="ECO:0007669"/>
    <property type="project" value="UniProtKB-SubCell"/>
</dbReference>
<comment type="similarity">
    <text evidence="2 6">Belongs to the peroxisomal membrane protein PXMP2/4 family.</text>
</comment>
<accession>A0A7S1GH60</accession>
<evidence type="ECO:0000256" key="4">
    <source>
        <dbReference type="ARBA" id="ARBA00022989"/>
    </source>
</evidence>
<evidence type="ECO:0000256" key="3">
    <source>
        <dbReference type="ARBA" id="ARBA00022692"/>
    </source>
</evidence>
<evidence type="ECO:0000256" key="1">
    <source>
        <dbReference type="ARBA" id="ARBA00004141"/>
    </source>
</evidence>
<name>A0A7S1GH60_9CHLO</name>
<gene>
    <name evidence="7" type="ORF">POKL1161_LOCUS226</name>
</gene>
<evidence type="ECO:0000313" key="7">
    <source>
        <dbReference type="EMBL" id="CAD8927873.1"/>
    </source>
</evidence>
<sequence>MSNIAQVGRALLSPFTSVGIWYNNTAKAHPLATGIWTSGLKTSAADLFAQKVIEGKKEIDWNRHAVFCTFGFVYLGGFQYWLYNVKFTQWCGPITAKFGHKGTAPIKVFLDQAIHHPFLYFPTFYAIKAKVSGQPLSYAVQKYKSEIWESVKTLWSVWVPLQLINFAFVPRHMRVPYVAGVSFGWTMILSVMQGKFDDAKAKKDAELASKMSADAADKVNSILQNGNTVTAAQSKEQ</sequence>
<evidence type="ECO:0000256" key="6">
    <source>
        <dbReference type="RuleBase" id="RU363053"/>
    </source>
</evidence>
<dbReference type="EMBL" id="HBFV01000353">
    <property type="protein sequence ID" value="CAD8927873.1"/>
    <property type="molecule type" value="Transcribed_RNA"/>
</dbReference>
<keyword evidence="3 6" id="KW-0812">Transmembrane</keyword>
<feature type="transmembrane region" description="Helical" evidence="6">
    <location>
        <begin position="65"/>
        <end position="83"/>
    </location>
</feature>